<dbReference type="EMBL" id="QRQK01000045">
    <property type="protein sequence ID" value="RHM92222.1"/>
    <property type="molecule type" value="Genomic_DNA"/>
</dbReference>
<dbReference type="InterPro" id="IPR050194">
    <property type="entry name" value="Glycosyltransferase_grp1"/>
</dbReference>
<dbReference type="EMBL" id="QSQT01000003">
    <property type="protein sequence ID" value="RGK57753.1"/>
    <property type="molecule type" value="Genomic_DNA"/>
</dbReference>
<sequence length="373" mass="41867">MNVENLKVLQLGKFYPIRGGVEKVAFDLMKGLSERGIECHMLCAAEEGEDRIILLNEHAQLICTHTWVKACATMISPSMIFTLRKICGKYDIIHVHHPDPMACLALFLSGYKGKVVLHWHSDIQKQKMLLKLYYPLQQWLLKRADVIVGTSPVYLAESPFLQHVQHKTVCLPIGVEPMQPVPEAVKALRSEYPGKKIVFSLGRLVAYKGYRFLVEAAQYLKDDFVVLIGGSGALKEELQKEIVSLNLQEKVKLLGRVSDEELPAYYGACDVFCMSSVQKTEAFGIVQIEAMSCGKPVVATRIPQSGVSWVNEEGVSGMNAEPGNAQDLARAIEAVTENEEVYRKFSEGATKRYRDMFTKECMIDKCLTIYLEL</sequence>
<reference evidence="5 6" key="1">
    <citation type="submission" date="2018-08" db="EMBL/GenBank/DDBJ databases">
        <title>A genome reference for cultivated species of the human gut microbiota.</title>
        <authorList>
            <person name="Zou Y."/>
            <person name="Xue W."/>
            <person name="Luo G."/>
        </authorList>
    </citation>
    <scope>NUCLEOTIDE SEQUENCE [LARGE SCALE GENOMIC DNA]</scope>
    <source>
        <strain evidence="4 6">AF31-28B-AC</strain>
        <strain evidence="3 5">TF10-3AC</strain>
    </source>
</reference>
<proteinExistence type="predicted"/>
<gene>
    <name evidence="4" type="ORF">DWZ34_16125</name>
    <name evidence="3" type="ORF">DXD04_02670</name>
</gene>
<evidence type="ECO:0000313" key="6">
    <source>
        <dbReference type="Proteomes" id="UP000285109"/>
    </source>
</evidence>
<dbReference type="PANTHER" id="PTHR45947">
    <property type="entry name" value="SULFOQUINOVOSYL TRANSFERASE SQD2"/>
    <property type="match status" value="1"/>
</dbReference>
<dbReference type="InterPro" id="IPR001296">
    <property type="entry name" value="Glyco_trans_1"/>
</dbReference>
<evidence type="ECO:0000313" key="4">
    <source>
        <dbReference type="EMBL" id="RHM92222.1"/>
    </source>
</evidence>
<dbReference type="Gene3D" id="3.40.50.2000">
    <property type="entry name" value="Glycogen Phosphorylase B"/>
    <property type="match status" value="2"/>
</dbReference>
<dbReference type="Proteomes" id="UP000285109">
    <property type="component" value="Unassembled WGS sequence"/>
</dbReference>
<keyword evidence="5" id="KW-1185">Reference proteome</keyword>
<dbReference type="SUPFAM" id="SSF53756">
    <property type="entry name" value="UDP-Glycosyltransferase/glycogen phosphorylase"/>
    <property type="match status" value="1"/>
</dbReference>
<dbReference type="CDD" id="cd03795">
    <property type="entry name" value="GT4_WfcD-like"/>
    <property type="match status" value="1"/>
</dbReference>
<comment type="caution">
    <text evidence="3">The sequence shown here is derived from an EMBL/GenBank/DDBJ whole genome shotgun (WGS) entry which is preliminary data.</text>
</comment>
<protein>
    <submittedName>
        <fullName evidence="3">Glycosyltransferase</fullName>
    </submittedName>
</protein>
<dbReference type="GO" id="GO:0016757">
    <property type="term" value="F:glycosyltransferase activity"/>
    <property type="evidence" value="ECO:0007669"/>
    <property type="project" value="InterPro"/>
</dbReference>
<name>A0A3E4N6W2_9BACT</name>
<dbReference type="RefSeq" id="WP_117670626.1">
    <property type="nucleotide sequence ID" value="NZ_CABOGR010000003.1"/>
</dbReference>
<feature type="domain" description="Glycosyl transferase family 1" evidence="1">
    <location>
        <begin position="192"/>
        <end position="352"/>
    </location>
</feature>
<dbReference type="AlphaFoldDB" id="A0A3E4N6W2"/>
<evidence type="ECO:0000259" key="2">
    <source>
        <dbReference type="Pfam" id="PF13439"/>
    </source>
</evidence>
<keyword evidence="3" id="KW-0808">Transferase</keyword>
<evidence type="ECO:0000313" key="5">
    <source>
        <dbReference type="Proteomes" id="UP000260862"/>
    </source>
</evidence>
<evidence type="ECO:0000259" key="1">
    <source>
        <dbReference type="Pfam" id="PF00534"/>
    </source>
</evidence>
<dbReference type="Pfam" id="PF13439">
    <property type="entry name" value="Glyco_transf_4"/>
    <property type="match status" value="1"/>
</dbReference>
<dbReference type="PANTHER" id="PTHR45947:SF3">
    <property type="entry name" value="SULFOQUINOVOSYL TRANSFERASE SQD2"/>
    <property type="match status" value="1"/>
</dbReference>
<feature type="domain" description="Glycosyltransferase subfamily 4-like N-terminal" evidence="2">
    <location>
        <begin position="19"/>
        <end position="154"/>
    </location>
</feature>
<dbReference type="InterPro" id="IPR028098">
    <property type="entry name" value="Glyco_trans_4-like_N"/>
</dbReference>
<organism evidence="3 5">
    <name type="scientific">Phocaeicola plebeius</name>
    <dbReference type="NCBI Taxonomy" id="310297"/>
    <lineage>
        <taxon>Bacteria</taxon>
        <taxon>Pseudomonadati</taxon>
        <taxon>Bacteroidota</taxon>
        <taxon>Bacteroidia</taxon>
        <taxon>Bacteroidales</taxon>
        <taxon>Bacteroidaceae</taxon>
        <taxon>Phocaeicola</taxon>
    </lineage>
</organism>
<dbReference type="Proteomes" id="UP000260862">
    <property type="component" value="Unassembled WGS sequence"/>
</dbReference>
<evidence type="ECO:0000313" key="3">
    <source>
        <dbReference type="EMBL" id="RGK57753.1"/>
    </source>
</evidence>
<dbReference type="Pfam" id="PF00534">
    <property type="entry name" value="Glycos_transf_1"/>
    <property type="match status" value="1"/>
</dbReference>
<accession>A0A3E4N6W2</accession>